<gene>
    <name evidence="1" type="ORF">S03H2_70953</name>
</gene>
<evidence type="ECO:0000313" key="1">
    <source>
        <dbReference type="EMBL" id="GAH98322.1"/>
    </source>
</evidence>
<comment type="caution">
    <text evidence="1">The sequence shown here is derived from an EMBL/GenBank/DDBJ whole genome shotgun (WGS) entry which is preliminary data.</text>
</comment>
<organism evidence="1">
    <name type="scientific">marine sediment metagenome</name>
    <dbReference type="NCBI Taxonomy" id="412755"/>
    <lineage>
        <taxon>unclassified sequences</taxon>
        <taxon>metagenomes</taxon>
        <taxon>ecological metagenomes</taxon>
    </lineage>
</organism>
<protein>
    <submittedName>
        <fullName evidence="1">Uncharacterized protein</fullName>
    </submittedName>
</protein>
<feature type="non-terminal residue" evidence="1">
    <location>
        <position position="1"/>
    </location>
</feature>
<name>X1JW19_9ZZZZ</name>
<sequence>NIYCFWIHSRHCDIENSTLKQGIGHSGIMDRFVKGGKKE</sequence>
<dbReference type="EMBL" id="BARU01047320">
    <property type="protein sequence ID" value="GAH98322.1"/>
    <property type="molecule type" value="Genomic_DNA"/>
</dbReference>
<proteinExistence type="predicted"/>
<reference evidence="1" key="1">
    <citation type="journal article" date="2014" name="Front. Microbiol.">
        <title>High frequency of phylogenetically diverse reductive dehalogenase-homologous genes in deep subseafloor sedimentary metagenomes.</title>
        <authorList>
            <person name="Kawai M."/>
            <person name="Futagami T."/>
            <person name="Toyoda A."/>
            <person name="Takaki Y."/>
            <person name="Nishi S."/>
            <person name="Hori S."/>
            <person name="Arai W."/>
            <person name="Tsubouchi T."/>
            <person name="Morono Y."/>
            <person name="Uchiyama I."/>
            <person name="Ito T."/>
            <person name="Fujiyama A."/>
            <person name="Inagaki F."/>
            <person name="Takami H."/>
        </authorList>
    </citation>
    <scope>NUCLEOTIDE SEQUENCE</scope>
    <source>
        <strain evidence="1">Expedition CK06-06</strain>
    </source>
</reference>
<dbReference type="AlphaFoldDB" id="X1JW19"/>
<accession>X1JW19</accession>